<reference evidence="1" key="1">
    <citation type="journal article" date="2021" name="Proc. Natl. Acad. Sci. U.S.A.">
        <title>A Catalog of Tens of Thousands of Viruses from Human Metagenomes Reveals Hidden Associations with Chronic Diseases.</title>
        <authorList>
            <person name="Tisza M.J."/>
            <person name="Buck C.B."/>
        </authorList>
    </citation>
    <scope>NUCLEOTIDE SEQUENCE</scope>
    <source>
        <strain evidence="1">CtLqe90</strain>
    </source>
</reference>
<dbReference type="EMBL" id="BK015564">
    <property type="protein sequence ID" value="DAE13141.1"/>
    <property type="molecule type" value="Genomic_DNA"/>
</dbReference>
<name>A0A8S5Q395_9CAUD</name>
<protein>
    <submittedName>
        <fullName evidence="1">Uncharacterized protein</fullName>
    </submittedName>
</protein>
<proteinExistence type="predicted"/>
<accession>A0A8S5Q395</accession>
<evidence type="ECO:0000313" key="1">
    <source>
        <dbReference type="EMBL" id="DAE13141.1"/>
    </source>
</evidence>
<sequence length="121" mass="14488">MAVKIYEVIPYDVVGLKWERTNWNEVVEFLKTHNTEIINISKYHVRTIDYLKNLRGTAWFDENIDDEGRYGFTLYRPSSECSDEYEEFVEMGDYLVIGKDGLIYVKKSYSFENMFREKKNV</sequence>
<organism evidence="1">
    <name type="scientific">Siphoviridae sp. ctLqe90</name>
    <dbReference type="NCBI Taxonomy" id="2825456"/>
    <lineage>
        <taxon>Viruses</taxon>
        <taxon>Duplodnaviria</taxon>
        <taxon>Heunggongvirae</taxon>
        <taxon>Uroviricota</taxon>
        <taxon>Caudoviricetes</taxon>
    </lineage>
</organism>